<accession>A0A0F3IFP4</accession>
<evidence type="ECO:0000313" key="3">
    <source>
        <dbReference type="Proteomes" id="UP000033684"/>
    </source>
</evidence>
<keyword evidence="3" id="KW-1185">Reference proteome</keyword>
<comment type="caution">
    <text evidence="2">The sequence shown here is derived from an EMBL/GenBank/DDBJ whole genome shotgun (WGS) entry which is preliminary data.</text>
</comment>
<dbReference type="Gene3D" id="3.40.50.1820">
    <property type="entry name" value="alpha/beta hydrolase"/>
    <property type="match status" value="1"/>
</dbReference>
<dbReference type="AlphaFoldDB" id="A0A0F3IFP4"/>
<dbReference type="InterPro" id="IPR029058">
    <property type="entry name" value="AB_hydrolase_fold"/>
</dbReference>
<reference evidence="2 3" key="2">
    <citation type="journal article" date="2016" name="Microb. Ecol.">
        <title>Genome Characteristics of a Novel Type I Methanotroph (Sn10-6) Isolated from a Flooded Indian Rice Field.</title>
        <authorList>
            <person name="Rahalkar M.C."/>
            <person name="Pandit P.S."/>
            <person name="Dhakephalkar P.K."/>
            <person name="Pore S."/>
            <person name="Arora P."/>
            <person name="Kapse N."/>
        </authorList>
    </citation>
    <scope>NUCLEOTIDE SEQUENCE [LARGE SCALE GENOMIC DNA]</scope>
    <source>
        <strain evidence="2 3">Sn10-6</strain>
    </source>
</reference>
<feature type="domain" description="Thioesterase" evidence="1">
    <location>
        <begin position="47"/>
        <end position="110"/>
    </location>
</feature>
<sequence>MTGLNTEIEALPLFWRLQNYNELAQLGLHFAGERPVYGLRSGHNIMEYTPHTIYQLANHYVKEILELPFSGPYIVGGNCQGALIAMSVAKQLWMNDKEVSLLFCMEESPKNLYHGRIAMIFGRESKFNPYKDNANPIPEWSKYYRGTLSYDEISGQHGKFFYFP</sequence>
<name>A0A0F3IFP4_9GAMM</name>
<dbReference type="Pfam" id="PF00975">
    <property type="entry name" value="Thioesterase"/>
    <property type="match status" value="1"/>
</dbReference>
<dbReference type="OrthoDB" id="2472181at2"/>
<dbReference type="RefSeq" id="WP_045780382.1">
    <property type="nucleotide sequence ID" value="NZ_LAJX01000240.1"/>
</dbReference>
<gene>
    <name evidence="2" type="ORF">VZ94_18660</name>
</gene>
<dbReference type="Proteomes" id="UP000033684">
    <property type="component" value="Unassembled WGS sequence"/>
</dbReference>
<evidence type="ECO:0000259" key="1">
    <source>
        <dbReference type="Pfam" id="PF00975"/>
    </source>
</evidence>
<dbReference type="InterPro" id="IPR001031">
    <property type="entry name" value="Thioesterase"/>
</dbReference>
<evidence type="ECO:0000313" key="2">
    <source>
        <dbReference type="EMBL" id="KJV05368.1"/>
    </source>
</evidence>
<reference evidence="3" key="1">
    <citation type="submission" date="2015-03" db="EMBL/GenBank/DDBJ databases">
        <title>Draft genome sequence of a novel methanotroph (Sn10-6) isolated from flooded ricefield rhizosphere in India.</title>
        <authorList>
            <person name="Pandit P.S."/>
            <person name="Pore S.D."/>
            <person name="Arora P."/>
            <person name="Kapse N.G."/>
            <person name="Dhakephalkar P.K."/>
            <person name="Rahalkar M.C."/>
        </authorList>
    </citation>
    <scope>NUCLEOTIDE SEQUENCE [LARGE SCALE GENOMIC DNA]</scope>
    <source>
        <strain evidence="3">Sn10-6</strain>
    </source>
</reference>
<organism evidence="2 3">
    <name type="scientific">Methylocucumis oryzae</name>
    <dbReference type="NCBI Taxonomy" id="1632867"/>
    <lineage>
        <taxon>Bacteria</taxon>
        <taxon>Pseudomonadati</taxon>
        <taxon>Pseudomonadota</taxon>
        <taxon>Gammaproteobacteria</taxon>
        <taxon>Methylococcales</taxon>
        <taxon>Methylococcaceae</taxon>
        <taxon>Methylocucumis</taxon>
    </lineage>
</organism>
<dbReference type="SUPFAM" id="SSF53474">
    <property type="entry name" value="alpha/beta-Hydrolases"/>
    <property type="match status" value="1"/>
</dbReference>
<dbReference type="EMBL" id="LAJX01000240">
    <property type="protein sequence ID" value="KJV05368.1"/>
    <property type="molecule type" value="Genomic_DNA"/>
</dbReference>
<protein>
    <recommendedName>
        <fullName evidence="1">Thioesterase domain-containing protein</fullName>
    </recommendedName>
</protein>
<proteinExistence type="predicted"/>